<dbReference type="Proteomes" id="UP000289738">
    <property type="component" value="Chromosome B03"/>
</dbReference>
<protein>
    <submittedName>
        <fullName evidence="1">Uncharacterized protein</fullName>
    </submittedName>
</protein>
<keyword evidence="2" id="KW-1185">Reference proteome</keyword>
<name>A0A444ZYL6_ARAHY</name>
<dbReference type="EMBL" id="SDMP01000013">
    <property type="protein sequence ID" value="RYR19325.1"/>
    <property type="molecule type" value="Genomic_DNA"/>
</dbReference>
<sequence>MLKSKLRVKRNGSSQHACVYRKLIAEPTEEEIKNALYSIGSFKVPGSDGFPSLIYKNNWDLMKGKLFVWEWTSTNGEWDLEKLRLHLP</sequence>
<evidence type="ECO:0000313" key="1">
    <source>
        <dbReference type="EMBL" id="RYR19325.1"/>
    </source>
</evidence>
<evidence type="ECO:0000313" key="2">
    <source>
        <dbReference type="Proteomes" id="UP000289738"/>
    </source>
</evidence>
<proteinExistence type="predicted"/>
<reference evidence="1 2" key="1">
    <citation type="submission" date="2019-01" db="EMBL/GenBank/DDBJ databases">
        <title>Sequencing of cultivated peanut Arachis hypogaea provides insights into genome evolution and oil improvement.</title>
        <authorList>
            <person name="Chen X."/>
        </authorList>
    </citation>
    <scope>NUCLEOTIDE SEQUENCE [LARGE SCALE GENOMIC DNA]</scope>
    <source>
        <strain evidence="2">cv. Fuhuasheng</strain>
        <tissue evidence="1">Leaves</tissue>
    </source>
</reference>
<comment type="caution">
    <text evidence="1">The sequence shown here is derived from an EMBL/GenBank/DDBJ whole genome shotgun (WGS) entry which is preliminary data.</text>
</comment>
<organism evidence="1 2">
    <name type="scientific">Arachis hypogaea</name>
    <name type="common">Peanut</name>
    <dbReference type="NCBI Taxonomy" id="3818"/>
    <lineage>
        <taxon>Eukaryota</taxon>
        <taxon>Viridiplantae</taxon>
        <taxon>Streptophyta</taxon>
        <taxon>Embryophyta</taxon>
        <taxon>Tracheophyta</taxon>
        <taxon>Spermatophyta</taxon>
        <taxon>Magnoliopsida</taxon>
        <taxon>eudicotyledons</taxon>
        <taxon>Gunneridae</taxon>
        <taxon>Pentapetalae</taxon>
        <taxon>rosids</taxon>
        <taxon>fabids</taxon>
        <taxon>Fabales</taxon>
        <taxon>Fabaceae</taxon>
        <taxon>Papilionoideae</taxon>
        <taxon>50 kb inversion clade</taxon>
        <taxon>dalbergioids sensu lato</taxon>
        <taxon>Dalbergieae</taxon>
        <taxon>Pterocarpus clade</taxon>
        <taxon>Arachis</taxon>
    </lineage>
</organism>
<gene>
    <name evidence="1" type="ORF">Ahy_B03g064083</name>
</gene>
<accession>A0A444ZYL6</accession>
<dbReference type="AlphaFoldDB" id="A0A444ZYL6"/>